<organism evidence="1 2">
    <name type="scientific">Massilia orientalis</name>
    <dbReference type="NCBI Taxonomy" id="3050128"/>
    <lineage>
        <taxon>Bacteria</taxon>
        <taxon>Pseudomonadati</taxon>
        <taxon>Pseudomonadota</taxon>
        <taxon>Betaproteobacteria</taxon>
        <taxon>Burkholderiales</taxon>
        <taxon>Oxalobacteraceae</taxon>
        <taxon>Telluria group</taxon>
        <taxon>Massilia</taxon>
    </lineage>
</organism>
<dbReference type="Proteomes" id="UP001168096">
    <property type="component" value="Unassembled WGS sequence"/>
</dbReference>
<protein>
    <submittedName>
        <fullName evidence="1">Spy/CpxP family protein refolding chaperone</fullName>
    </submittedName>
</protein>
<name>A0ACC7M6L5_9BURK</name>
<evidence type="ECO:0000313" key="1">
    <source>
        <dbReference type="EMBL" id="MFJ1467517.1"/>
    </source>
</evidence>
<accession>A0ACC7M6L5</accession>
<sequence>MKTYRKHLLAALSALTLGAAALGAHAQTTDQAAPQARHGMQHQKLTPEQRAQFRAKRIAKLHDQLKITPAQENAWNAFVTSMQPPARQPHDRAAWANLTAPERMAKMIERQKLRTAALEQRQASLSTFYSVLSADQKKTFDEKAARFGHGHGHGGHRGWQQRGHTAQG</sequence>
<evidence type="ECO:0000313" key="2">
    <source>
        <dbReference type="Proteomes" id="UP001168096"/>
    </source>
</evidence>
<keyword evidence="2" id="KW-1185">Reference proteome</keyword>
<comment type="caution">
    <text evidence="1">The sequence shown here is derived from an EMBL/GenBank/DDBJ whole genome shotgun (WGS) entry which is preliminary data.</text>
</comment>
<dbReference type="EMBL" id="JASNRB020000004">
    <property type="protein sequence ID" value="MFJ1467517.1"/>
    <property type="molecule type" value="Genomic_DNA"/>
</dbReference>
<reference evidence="1" key="1">
    <citation type="submission" date="2024-11" db="EMBL/GenBank/DDBJ databases">
        <title>Description of Massilia orientalis sp. nov., isolated from rhizosphere soil of Ageratina adenophora.</title>
        <authorList>
            <person name="Wang Y."/>
        </authorList>
    </citation>
    <scope>NUCLEOTIDE SEQUENCE</scope>
    <source>
        <strain evidence="1">YIM B02787</strain>
    </source>
</reference>
<proteinExistence type="predicted"/>
<gene>
    <name evidence="1" type="ORF">QPK29_007305</name>
</gene>